<proteinExistence type="predicted"/>
<dbReference type="SUPFAM" id="SSF53335">
    <property type="entry name" value="S-adenosyl-L-methionine-dependent methyltransferases"/>
    <property type="match status" value="1"/>
</dbReference>
<dbReference type="SUPFAM" id="SSF46785">
    <property type="entry name" value="Winged helix' DNA-binding domain"/>
    <property type="match status" value="1"/>
</dbReference>
<keyword evidence="6" id="KW-1185">Reference proteome</keyword>
<evidence type="ECO:0000313" key="6">
    <source>
        <dbReference type="Proteomes" id="UP000676310"/>
    </source>
</evidence>
<evidence type="ECO:0000313" key="5">
    <source>
        <dbReference type="EMBL" id="CAG5179445.1"/>
    </source>
</evidence>
<evidence type="ECO:0000256" key="2">
    <source>
        <dbReference type="ARBA" id="ARBA00022679"/>
    </source>
</evidence>
<dbReference type="EMBL" id="CAJRGZ010000023">
    <property type="protein sequence ID" value="CAG5179445.1"/>
    <property type="molecule type" value="Genomic_DNA"/>
</dbReference>
<gene>
    <name evidence="5" type="ORF">ALTATR162_LOCUS9270</name>
</gene>
<dbReference type="GO" id="GO:0008171">
    <property type="term" value="F:O-methyltransferase activity"/>
    <property type="evidence" value="ECO:0007669"/>
    <property type="project" value="InterPro"/>
</dbReference>
<dbReference type="InterPro" id="IPR029063">
    <property type="entry name" value="SAM-dependent_MTases_sf"/>
</dbReference>
<evidence type="ECO:0000259" key="4">
    <source>
        <dbReference type="Pfam" id="PF00891"/>
    </source>
</evidence>
<dbReference type="Pfam" id="PF00891">
    <property type="entry name" value="Methyltransf_2"/>
    <property type="match status" value="1"/>
</dbReference>
<reference evidence="5" key="1">
    <citation type="submission" date="2021-05" db="EMBL/GenBank/DDBJ databases">
        <authorList>
            <person name="Stam R."/>
        </authorList>
    </citation>
    <scope>NUCLEOTIDE SEQUENCE</scope>
    <source>
        <strain evidence="5">CS162</strain>
    </source>
</reference>
<dbReference type="InterPro" id="IPR036388">
    <property type="entry name" value="WH-like_DNA-bd_sf"/>
</dbReference>
<evidence type="ECO:0000256" key="3">
    <source>
        <dbReference type="ARBA" id="ARBA00022691"/>
    </source>
</evidence>
<organism evidence="5 6">
    <name type="scientific">Alternaria atra</name>
    <dbReference type="NCBI Taxonomy" id="119953"/>
    <lineage>
        <taxon>Eukaryota</taxon>
        <taxon>Fungi</taxon>
        <taxon>Dikarya</taxon>
        <taxon>Ascomycota</taxon>
        <taxon>Pezizomycotina</taxon>
        <taxon>Dothideomycetes</taxon>
        <taxon>Pleosporomycetidae</taxon>
        <taxon>Pleosporales</taxon>
        <taxon>Pleosporineae</taxon>
        <taxon>Pleosporaceae</taxon>
        <taxon>Alternaria</taxon>
        <taxon>Alternaria sect. Ulocladioides</taxon>
    </lineage>
</organism>
<keyword evidence="3" id="KW-0949">S-adenosyl-L-methionine</keyword>
<dbReference type="OrthoDB" id="1606438at2759"/>
<dbReference type="PANTHER" id="PTHR43712:SF5">
    <property type="entry name" value="O-METHYLTRANSFERASE ASQN-RELATED"/>
    <property type="match status" value="1"/>
</dbReference>
<dbReference type="RefSeq" id="XP_043172838.1">
    <property type="nucleotide sequence ID" value="XM_043316903.1"/>
</dbReference>
<evidence type="ECO:0000256" key="1">
    <source>
        <dbReference type="ARBA" id="ARBA00022603"/>
    </source>
</evidence>
<dbReference type="PROSITE" id="PS51683">
    <property type="entry name" value="SAM_OMT_II"/>
    <property type="match status" value="1"/>
</dbReference>
<dbReference type="InterPro" id="IPR001077">
    <property type="entry name" value="COMT_C"/>
</dbReference>
<accession>A0A8J2N9L7</accession>
<dbReference type="InterPro" id="IPR036390">
    <property type="entry name" value="WH_DNA-bd_sf"/>
</dbReference>
<keyword evidence="2" id="KW-0808">Transferase</keyword>
<sequence>MESLSERIQLNSNKLSFLDHSRPSAGNQIRTCKEQLKQDALELFRLASEPEEYIAHLSMNHQYTICLRWLFSFNILGLVPSDGSISYSNVSIVANVAESHLRSVCRMAMTSGLLCEPESNRIAHTPTSRLLAKNADFAAWARCVTQYMYEASSHLPVASGKTFGTGKPVISAFEAAYEVEGGFPNQLRQNPSLAKDFGGFLRATQQIYANDVRHLADGFDWKSLGRATVVDVGASSIELCEHLAKRHEDLSLQLHVPLRISAQINSQYTNIRSDNQARIAVQTYEGQVPRIDEDANVFILRHMLHHFPEAAAVGLLSAIASRLLPGGTIIIADLVLPAARTSSMYSEGMLRTRELIHKELSNGETRYVEDWENLVAKAGHGLHITKVTKPFGSDLSIIELQVARQNGH</sequence>
<dbReference type="Proteomes" id="UP000676310">
    <property type="component" value="Unassembled WGS sequence"/>
</dbReference>
<protein>
    <recommendedName>
        <fullName evidence="4">O-methyltransferase C-terminal domain-containing protein</fullName>
    </recommendedName>
</protein>
<dbReference type="GeneID" id="67021473"/>
<dbReference type="AlphaFoldDB" id="A0A8J2N9L7"/>
<dbReference type="PANTHER" id="PTHR43712">
    <property type="entry name" value="PUTATIVE (AFU_ORTHOLOGUE AFUA_4G14580)-RELATED"/>
    <property type="match status" value="1"/>
</dbReference>
<dbReference type="InterPro" id="IPR016461">
    <property type="entry name" value="COMT-like"/>
</dbReference>
<name>A0A8J2N9L7_9PLEO</name>
<dbReference type="GO" id="GO:0032259">
    <property type="term" value="P:methylation"/>
    <property type="evidence" value="ECO:0007669"/>
    <property type="project" value="UniProtKB-KW"/>
</dbReference>
<dbReference type="Gene3D" id="3.40.50.150">
    <property type="entry name" value="Vaccinia Virus protein VP39"/>
    <property type="match status" value="1"/>
</dbReference>
<keyword evidence="1" id="KW-0489">Methyltransferase</keyword>
<feature type="domain" description="O-methyltransferase C-terminal" evidence="4">
    <location>
        <begin position="277"/>
        <end position="380"/>
    </location>
</feature>
<dbReference type="Gene3D" id="1.10.10.10">
    <property type="entry name" value="Winged helix-like DNA-binding domain superfamily/Winged helix DNA-binding domain"/>
    <property type="match status" value="1"/>
</dbReference>
<comment type="caution">
    <text evidence="5">The sequence shown here is derived from an EMBL/GenBank/DDBJ whole genome shotgun (WGS) entry which is preliminary data.</text>
</comment>